<accession>A0AAW2WET7</accession>
<name>A0AAW2WET7_9LAMI</name>
<organism evidence="2">
    <name type="scientific">Sesamum latifolium</name>
    <dbReference type="NCBI Taxonomy" id="2727402"/>
    <lineage>
        <taxon>Eukaryota</taxon>
        <taxon>Viridiplantae</taxon>
        <taxon>Streptophyta</taxon>
        <taxon>Embryophyta</taxon>
        <taxon>Tracheophyta</taxon>
        <taxon>Spermatophyta</taxon>
        <taxon>Magnoliopsida</taxon>
        <taxon>eudicotyledons</taxon>
        <taxon>Gunneridae</taxon>
        <taxon>Pentapetalae</taxon>
        <taxon>asterids</taxon>
        <taxon>lamiids</taxon>
        <taxon>Lamiales</taxon>
        <taxon>Pedaliaceae</taxon>
        <taxon>Sesamum</taxon>
    </lineage>
</organism>
<protein>
    <submittedName>
        <fullName evidence="2">Uncharacterized protein</fullName>
    </submittedName>
</protein>
<gene>
    <name evidence="2" type="ORF">Slati_2508400</name>
</gene>
<dbReference type="AlphaFoldDB" id="A0AAW2WET7"/>
<proteinExistence type="predicted"/>
<dbReference type="EMBL" id="JACGWN010000008">
    <property type="protein sequence ID" value="KAL0440254.1"/>
    <property type="molecule type" value="Genomic_DNA"/>
</dbReference>
<feature type="region of interest" description="Disordered" evidence="1">
    <location>
        <begin position="29"/>
        <end position="50"/>
    </location>
</feature>
<reference evidence="2" key="1">
    <citation type="submission" date="2020-06" db="EMBL/GenBank/DDBJ databases">
        <authorList>
            <person name="Li T."/>
            <person name="Hu X."/>
            <person name="Zhang T."/>
            <person name="Song X."/>
            <person name="Zhang H."/>
            <person name="Dai N."/>
            <person name="Sheng W."/>
            <person name="Hou X."/>
            <person name="Wei L."/>
        </authorList>
    </citation>
    <scope>NUCLEOTIDE SEQUENCE</scope>
    <source>
        <strain evidence="2">KEN1</strain>
        <tissue evidence="2">Leaf</tissue>
    </source>
</reference>
<evidence type="ECO:0000256" key="1">
    <source>
        <dbReference type="SAM" id="MobiDB-lite"/>
    </source>
</evidence>
<comment type="caution">
    <text evidence="2">The sequence shown here is derived from an EMBL/GenBank/DDBJ whole genome shotgun (WGS) entry which is preliminary data.</text>
</comment>
<reference evidence="2" key="2">
    <citation type="journal article" date="2024" name="Plant">
        <title>Genomic evolution and insights into agronomic trait innovations of Sesamum species.</title>
        <authorList>
            <person name="Miao H."/>
            <person name="Wang L."/>
            <person name="Qu L."/>
            <person name="Liu H."/>
            <person name="Sun Y."/>
            <person name="Le M."/>
            <person name="Wang Q."/>
            <person name="Wei S."/>
            <person name="Zheng Y."/>
            <person name="Lin W."/>
            <person name="Duan Y."/>
            <person name="Cao H."/>
            <person name="Xiong S."/>
            <person name="Wang X."/>
            <person name="Wei L."/>
            <person name="Li C."/>
            <person name="Ma Q."/>
            <person name="Ju M."/>
            <person name="Zhao R."/>
            <person name="Li G."/>
            <person name="Mu C."/>
            <person name="Tian Q."/>
            <person name="Mei H."/>
            <person name="Zhang T."/>
            <person name="Gao T."/>
            <person name="Zhang H."/>
        </authorList>
    </citation>
    <scope>NUCLEOTIDE SEQUENCE</scope>
    <source>
        <strain evidence="2">KEN1</strain>
    </source>
</reference>
<evidence type="ECO:0000313" key="2">
    <source>
        <dbReference type="EMBL" id="KAL0440254.1"/>
    </source>
</evidence>
<sequence>MKIPPSVSLDDSFTSPSIPKYVEKMTYVGVNPSSTSPTDEESDGPRRGKRARIVKDFESDFVTYNIEDNPITFKDVMAFFRSRAVEGSY</sequence>